<dbReference type="PANTHER" id="PTHR44520">
    <property type="entry name" value="RESPONSE REGULATOR RCP1-RELATED"/>
    <property type="match status" value="1"/>
</dbReference>
<proteinExistence type="predicted"/>
<organism evidence="3 4">
    <name type="scientific">Marivirga salinarum</name>
    <dbReference type="NCBI Taxonomy" id="3059078"/>
    <lineage>
        <taxon>Bacteria</taxon>
        <taxon>Pseudomonadati</taxon>
        <taxon>Bacteroidota</taxon>
        <taxon>Cytophagia</taxon>
        <taxon>Cytophagales</taxon>
        <taxon>Marivirgaceae</taxon>
        <taxon>Marivirga</taxon>
    </lineage>
</organism>
<name>A0AA49JGW5_9BACT</name>
<dbReference type="RefSeq" id="WP_308350278.1">
    <property type="nucleotide sequence ID" value="NZ_CP129971.1"/>
</dbReference>
<dbReference type="Proteomes" id="UP001230496">
    <property type="component" value="Chromosome"/>
</dbReference>
<dbReference type="SMART" id="SM00448">
    <property type="entry name" value="REC"/>
    <property type="match status" value="1"/>
</dbReference>
<dbReference type="PANTHER" id="PTHR44520:SF2">
    <property type="entry name" value="RESPONSE REGULATOR RCP1"/>
    <property type="match status" value="1"/>
</dbReference>
<evidence type="ECO:0000313" key="4">
    <source>
        <dbReference type="Proteomes" id="UP001230496"/>
    </source>
</evidence>
<sequence>MSLPKQNFEVLIVDDDDMTVFLHQVYVKENEFHLDPKSFYNGKDAVEYFETYFNVNKHYCVLLDINMPILNGWEFMDLIIKKGMSQNVSIIILTSSINTADRKKAKDYDIVIDYIEKPLSAGYLSQLKTADKMKAYF</sequence>
<dbReference type="SUPFAM" id="SSF52172">
    <property type="entry name" value="CheY-like"/>
    <property type="match status" value="1"/>
</dbReference>
<feature type="modified residue" description="4-aspartylphosphate" evidence="1">
    <location>
        <position position="64"/>
    </location>
</feature>
<dbReference type="EMBL" id="CP129971">
    <property type="protein sequence ID" value="WKK76596.1"/>
    <property type="molecule type" value="Genomic_DNA"/>
</dbReference>
<accession>A0AA49JGW5</accession>
<dbReference type="Gene3D" id="3.40.50.2300">
    <property type="match status" value="1"/>
</dbReference>
<evidence type="ECO:0000256" key="1">
    <source>
        <dbReference type="PROSITE-ProRule" id="PRU00169"/>
    </source>
</evidence>
<gene>
    <name evidence="3" type="ORF">QYS49_04640</name>
</gene>
<dbReference type="Pfam" id="PF00072">
    <property type="entry name" value="Response_reg"/>
    <property type="match status" value="1"/>
</dbReference>
<feature type="domain" description="Response regulatory" evidence="2">
    <location>
        <begin position="9"/>
        <end position="132"/>
    </location>
</feature>
<dbReference type="AlphaFoldDB" id="A0AA49JGW5"/>
<protein>
    <submittedName>
        <fullName evidence="3">Response regulator</fullName>
    </submittedName>
</protein>
<dbReference type="InterPro" id="IPR001789">
    <property type="entry name" value="Sig_transdc_resp-reg_receiver"/>
</dbReference>
<keyword evidence="1" id="KW-0597">Phosphoprotein</keyword>
<dbReference type="PROSITE" id="PS50110">
    <property type="entry name" value="RESPONSE_REGULATORY"/>
    <property type="match status" value="1"/>
</dbReference>
<dbReference type="GO" id="GO:0000160">
    <property type="term" value="P:phosphorelay signal transduction system"/>
    <property type="evidence" value="ECO:0007669"/>
    <property type="project" value="InterPro"/>
</dbReference>
<dbReference type="InterPro" id="IPR011006">
    <property type="entry name" value="CheY-like_superfamily"/>
</dbReference>
<evidence type="ECO:0000313" key="3">
    <source>
        <dbReference type="EMBL" id="WKK76596.1"/>
    </source>
</evidence>
<reference evidence="3 4" key="1">
    <citation type="submission" date="2023-08" db="EMBL/GenBank/DDBJ databases">
        <title>Comparative genomics and taxonomic characterization of three novel marine species of genus Marivirga.</title>
        <authorList>
            <person name="Muhammad N."/>
            <person name="Kim S.-G."/>
        </authorList>
    </citation>
    <scope>NUCLEOTIDE SEQUENCE [LARGE SCALE GENOMIC DNA]</scope>
    <source>
        <strain evidence="3 4">BDSF4-3</strain>
    </source>
</reference>
<evidence type="ECO:0000259" key="2">
    <source>
        <dbReference type="PROSITE" id="PS50110"/>
    </source>
</evidence>
<dbReference type="KEGG" id="msaa:QYS49_04640"/>
<dbReference type="InterPro" id="IPR052893">
    <property type="entry name" value="TCS_response_regulator"/>
</dbReference>
<keyword evidence="4" id="KW-1185">Reference proteome</keyword>